<geneLocation type="plasmid" evidence="1 2">
    <name>pSmeSM11c</name>
</geneLocation>
<sequence>MEFKTRSPSAVSERQLAEIVSVEIERIKSIPTGRAALFH</sequence>
<dbReference type="EMBL" id="CP001831">
    <property type="protein sequence ID" value="AEH81397.1"/>
    <property type="molecule type" value="Genomic_DNA"/>
</dbReference>
<proteinExistence type="predicted"/>
<name>F7XCA6_SINMM</name>
<protein>
    <submittedName>
        <fullName evidence="1">Uncharacterized protein</fullName>
    </submittedName>
</protein>
<gene>
    <name evidence="1" type="ordered locus">SM11_pC0324</name>
</gene>
<evidence type="ECO:0000313" key="1">
    <source>
        <dbReference type="EMBL" id="AEH81397.1"/>
    </source>
</evidence>
<reference evidence="1 2" key="1">
    <citation type="journal article" date="2011" name="J. Biotechnol.">
        <title>The complete genome sequence of the dominant Sinorhizobium meliloti field isolate SM11 extends the S. meliloti pan-genome.</title>
        <authorList>
            <person name="Schneiker-Bekel S."/>
            <person name="Wibberg D."/>
            <person name="Bekel T."/>
            <person name="Blom J."/>
            <person name="Linke B."/>
            <person name="Neuweger H."/>
            <person name="Stiens M."/>
            <person name="Vorholter F.J."/>
            <person name="Weidner S."/>
            <person name="Goesmann A."/>
            <person name="Puhler A."/>
            <person name="Schluter A."/>
        </authorList>
    </citation>
    <scope>NUCLEOTIDE SEQUENCE [LARGE SCALE GENOMIC DNA]</scope>
    <source>
        <strain evidence="1 2">SM11</strain>
        <plasmid evidence="2">pSmeSM11c</plasmid>
    </source>
</reference>
<accession>F7XCA6</accession>
<organism evidence="1 2">
    <name type="scientific">Sinorhizobium meliloti (strain SM11)</name>
    <dbReference type="NCBI Taxonomy" id="707241"/>
    <lineage>
        <taxon>Bacteria</taxon>
        <taxon>Pseudomonadati</taxon>
        <taxon>Pseudomonadota</taxon>
        <taxon>Alphaproteobacteria</taxon>
        <taxon>Hyphomicrobiales</taxon>
        <taxon>Rhizobiaceae</taxon>
        <taxon>Sinorhizobium/Ensifer group</taxon>
        <taxon>Sinorhizobium</taxon>
    </lineage>
</organism>
<keyword evidence="1" id="KW-0614">Plasmid</keyword>
<evidence type="ECO:0000313" key="2">
    <source>
        <dbReference type="Proteomes" id="UP000009045"/>
    </source>
</evidence>
<dbReference type="Proteomes" id="UP000009045">
    <property type="component" value="Plasmid pSmeSM11c"/>
</dbReference>
<dbReference type="AlphaFoldDB" id="F7XCA6"/>
<dbReference type="HOGENOM" id="CLU_3317083_0_0_5"/>
<dbReference type="KEGG" id="smx:SM11_pC0324"/>